<evidence type="ECO:0000256" key="2">
    <source>
        <dbReference type="SAM" id="SignalP"/>
    </source>
</evidence>
<evidence type="ECO:0000259" key="3">
    <source>
        <dbReference type="Pfam" id="PF03781"/>
    </source>
</evidence>
<keyword evidence="2" id="KW-0732">Signal</keyword>
<evidence type="ECO:0000313" key="5">
    <source>
        <dbReference type="Proteomes" id="UP000676565"/>
    </source>
</evidence>
<dbReference type="SUPFAM" id="SSF56436">
    <property type="entry name" value="C-type lectin-like"/>
    <property type="match status" value="1"/>
</dbReference>
<feature type="domain" description="Sulfatase-modifying factor enzyme-like" evidence="3">
    <location>
        <begin position="82"/>
        <end position="328"/>
    </location>
</feature>
<sequence>MPLRNTFAVVLCAAVPLFAVATAPDEKSANKPADKAPETPKPAKLEPKKNFVEKTKGFKTVVDDPDSEPPKTHREDLKAQFEMVWVPGGEFTMGSPDAEVGREALEGPRHKVKVNGFWMAKVECGWDEYDTFWYDENYLKADDTAAKKFGPDAITRPTNAFVDATYGHVREGHPALCMTHHAAMMYCEWLRKKTGRAYRLPTEAEWEYAARAGKDDAYSFGTDPKGLGEYAWYKDNSATDAKPAGTTHKSGTKKPNAFGLYDMHGSVWEWTLDQYDEKAYEKGAKNPLSLRPVTVPTDEKWSHVVRGGSWADKADRCRSAARRVSDKSWMKWDPQEPQSIWWLTRMDVIGFRVVLAEEEQPELADLKPKVIKKSE</sequence>
<dbReference type="Pfam" id="PF03781">
    <property type="entry name" value="FGE-sulfatase"/>
    <property type="match status" value="1"/>
</dbReference>
<dbReference type="InterPro" id="IPR005532">
    <property type="entry name" value="SUMF_dom"/>
</dbReference>
<dbReference type="RefSeq" id="WP_210654807.1">
    <property type="nucleotide sequence ID" value="NZ_JAGKQQ010000001.1"/>
</dbReference>
<dbReference type="InterPro" id="IPR051043">
    <property type="entry name" value="Sulfatase_Mod_Factor_Kinase"/>
</dbReference>
<keyword evidence="5" id="KW-1185">Reference proteome</keyword>
<dbReference type="Proteomes" id="UP000676565">
    <property type="component" value="Unassembled WGS sequence"/>
</dbReference>
<feature type="region of interest" description="Disordered" evidence="1">
    <location>
        <begin position="23"/>
        <end position="78"/>
    </location>
</feature>
<dbReference type="PANTHER" id="PTHR23150">
    <property type="entry name" value="SULFATASE MODIFYING FACTOR 1, 2"/>
    <property type="match status" value="1"/>
</dbReference>
<organism evidence="4 5">
    <name type="scientific">Gemmata palustris</name>
    <dbReference type="NCBI Taxonomy" id="2822762"/>
    <lineage>
        <taxon>Bacteria</taxon>
        <taxon>Pseudomonadati</taxon>
        <taxon>Planctomycetota</taxon>
        <taxon>Planctomycetia</taxon>
        <taxon>Gemmatales</taxon>
        <taxon>Gemmataceae</taxon>
        <taxon>Gemmata</taxon>
    </lineage>
</organism>
<gene>
    <name evidence="4" type="ORF">J8F10_14900</name>
</gene>
<feature type="compositionally biased region" description="Basic and acidic residues" evidence="1">
    <location>
        <begin position="68"/>
        <end position="78"/>
    </location>
</feature>
<feature type="chain" id="PRO_5045801243" evidence="2">
    <location>
        <begin position="22"/>
        <end position="375"/>
    </location>
</feature>
<feature type="signal peptide" evidence="2">
    <location>
        <begin position="1"/>
        <end position="21"/>
    </location>
</feature>
<accession>A0ABS5BS66</accession>
<comment type="caution">
    <text evidence="4">The sequence shown here is derived from an EMBL/GenBank/DDBJ whole genome shotgun (WGS) entry which is preliminary data.</text>
</comment>
<dbReference type="InterPro" id="IPR016187">
    <property type="entry name" value="CTDL_fold"/>
</dbReference>
<dbReference type="Gene3D" id="3.90.1580.10">
    <property type="entry name" value="paralog of FGE (formylglycine-generating enzyme)"/>
    <property type="match status" value="1"/>
</dbReference>
<evidence type="ECO:0000256" key="1">
    <source>
        <dbReference type="SAM" id="MobiDB-lite"/>
    </source>
</evidence>
<dbReference type="EMBL" id="JAGKQQ010000001">
    <property type="protein sequence ID" value="MBP3956566.1"/>
    <property type="molecule type" value="Genomic_DNA"/>
</dbReference>
<dbReference type="PANTHER" id="PTHR23150:SF19">
    <property type="entry name" value="FORMYLGLYCINE-GENERATING ENZYME"/>
    <property type="match status" value="1"/>
</dbReference>
<feature type="compositionally biased region" description="Basic and acidic residues" evidence="1">
    <location>
        <begin position="24"/>
        <end position="56"/>
    </location>
</feature>
<name>A0ABS5BS66_9BACT</name>
<reference evidence="4 5" key="1">
    <citation type="submission" date="2021-04" db="EMBL/GenBank/DDBJ databases">
        <authorList>
            <person name="Ivanova A."/>
        </authorList>
    </citation>
    <scope>NUCLEOTIDE SEQUENCE [LARGE SCALE GENOMIC DNA]</scope>
    <source>
        <strain evidence="4 5">G18</strain>
    </source>
</reference>
<proteinExistence type="predicted"/>
<evidence type="ECO:0000313" key="4">
    <source>
        <dbReference type="EMBL" id="MBP3956566.1"/>
    </source>
</evidence>
<dbReference type="InterPro" id="IPR042095">
    <property type="entry name" value="SUMF_sf"/>
</dbReference>
<protein>
    <submittedName>
        <fullName evidence="4">Formylglycine-generating enzyme family protein</fullName>
    </submittedName>
</protein>